<accession>A0A3D8YGQ5</accession>
<gene>
    <name evidence="3" type="ORF">DSL64_03820</name>
</gene>
<protein>
    <submittedName>
        <fullName evidence="3">Aldehyde reductase</fullName>
    </submittedName>
</protein>
<dbReference type="InterPro" id="IPR002225">
    <property type="entry name" value="3Beta_OHSteriod_DH/Estase"/>
</dbReference>
<organism evidence="3 4">
    <name type="scientific">Dyadobacter luteus</name>
    <dbReference type="NCBI Taxonomy" id="2259619"/>
    <lineage>
        <taxon>Bacteria</taxon>
        <taxon>Pseudomonadati</taxon>
        <taxon>Bacteroidota</taxon>
        <taxon>Cytophagia</taxon>
        <taxon>Cytophagales</taxon>
        <taxon>Spirosomataceae</taxon>
        <taxon>Dyadobacter</taxon>
    </lineage>
</organism>
<evidence type="ECO:0000313" key="4">
    <source>
        <dbReference type="Proteomes" id="UP000256373"/>
    </source>
</evidence>
<evidence type="ECO:0000259" key="2">
    <source>
        <dbReference type="Pfam" id="PF01073"/>
    </source>
</evidence>
<comment type="caution">
    <text evidence="3">The sequence shown here is derived from an EMBL/GenBank/DDBJ whole genome shotgun (WGS) entry which is preliminary data.</text>
</comment>
<proteinExistence type="predicted"/>
<reference evidence="3 4" key="1">
    <citation type="submission" date="2018-07" db="EMBL/GenBank/DDBJ databases">
        <title>Dyadobacter roseus sp. nov., isolated from rose rhizosphere soil.</title>
        <authorList>
            <person name="Chen L."/>
        </authorList>
    </citation>
    <scope>NUCLEOTIDE SEQUENCE [LARGE SCALE GENOMIC DNA]</scope>
    <source>
        <strain evidence="3 4">RS19</strain>
    </source>
</reference>
<dbReference type="FunFam" id="3.40.50.720:FF:000336">
    <property type="entry name" value="Aldehyde reductase"/>
    <property type="match status" value="1"/>
</dbReference>
<evidence type="ECO:0000256" key="1">
    <source>
        <dbReference type="ARBA" id="ARBA00023002"/>
    </source>
</evidence>
<keyword evidence="1" id="KW-0560">Oxidoreductase</keyword>
<dbReference type="Gene3D" id="3.40.50.720">
    <property type="entry name" value="NAD(P)-binding Rossmann-like Domain"/>
    <property type="match status" value="1"/>
</dbReference>
<dbReference type="InterPro" id="IPR036291">
    <property type="entry name" value="NAD(P)-bd_dom_sf"/>
</dbReference>
<evidence type="ECO:0000313" key="3">
    <source>
        <dbReference type="EMBL" id="REA63823.1"/>
    </source>
</evidence>
<dbReference type="RefSeq" id="WP_115829574.1">
    <property type="nucleotide sequence ID" value="NZ_QNUL01000002.1"/>
</dbReference>
<feature type="domain" description="3-beta hydroxysteroid dehydrogenase/isomerase" evidence="2">
    <location>
        <begin position="8"/>
        <end position="239"/>
    </location>
</feature>
<dbReference type="InterPro" id="IPR050425">
    <property type="entry name" value="NAD(P)_dehydrat-like"/>
</dbReference>
<dbReference type="PANTHER" id="PTHR10366:SF564">
    <property type="entry name" value="STEROL-4-ALPHA-CARBOXYLATE 3-DEHYDROGENASE, DECARBOXYLATING"/>
    <property type="match status" value="1"/>
</dbReference>
<sequence length="347" mass="38026">MEDKTTVLVTGGTGFVARQIILQLLQKGYRVRATVRKLESKTGLTSMLVSQGVTAIDQLSFVEAELTKDDNWQQAMKGCRYVLSVASPVFFEKPKDEQQAIRPAVEGILRILRFARSEGVRRVVMTSNFGAVGFTQTDKSRETTEADWTDTAAKGLSVYEKSKTLAEKAAWDFIRTEGGKLELVTINAVAILGPALDAHVSGSFHLLQNLLNGSMKAVPNIPLNVVDVRDVADLHIRAMLVAEAAGERFIASADRQISLPEIATLLRAERPGASQLVVTRKLPAWILRVGALFSTQAREAMLLLKISRNVSNQKARTVLGWSPVAPQEETVLASVDAIIKYNLLKTE</sequence>
<dbReference type="OrthoDB" id="9778052at2"/>
<dbReference type="AlphaFoldDB" id="A0A3D8YGQ5"/>
<dbReference type="Proteomes" id="UP000256373">
    <property type="component" value="Unassembled WGS sequence"/>
</dbReference>
<dbReference type="EMBL" id="QNUL01000002">
    <property type="protein sequence ID" value="REA63823.1"/>
    <property type="molecule type" value="Genomic_DNA"/>
</dbReference>
<dbReference type="Pfam" id="PF01073">
    <property type="entry name" value="3Beta_HSD"/>
    <property type="match status" value="1"/>
</dbReference>
<dbReference type="PANTHER" id="PTHR10366">
    <property type="entry name" value="NAD DEPENDENT EPIMERASE/DEHYDRATASE"/>
    <property type="match status" value="1"/>
</dbReference>
<dbReference type="GO" id="GO:0016616">
    <property type="term" value="F:oxidoreductase activity, acting on the CH-OH group of donors, NAD or NADP as acceptor"/>
    <property type="evidence" value="ECO:0007669"/>
    <property type="project" value="InterPro"/>
</dbReference>
<dbReference type="GO" id="GO:0006694">
    <property type="term" value="P:steroid biosynthetic process"/>
    <property type="evidence" value="ECO:0007669"/>
    <property type="project" value="InterPro"/>
</dbReference>
<keyword evidence="4" id="KW-1185">Reference proteome</keyword>
<dbReference type="CDD" id="cd05227">
    <property type="entry name" value="AR_SDR_e"/>
    <property type="match status" value="1"/>
</dbReference>
<name>A0A3D8YGQ5_9BACT</name>
<dbReference type="SUPFAM" id="SSF51735">
    <property type="entry name" value="NAD(P)-binding Rossmann-fold domains"/>
    <property type="match status" value="1"/>
</dbReference>